<feature type="compositionally biased region" description="Basic residues" evidence="1">
    <location>
        <begin position="44"/>
        <end position="54"/>
    </location>
</feature>
<name>A0A9W8G809_9FUNG</name>
<gene>
    <name evidence="2" type="ORF">GGI25_000615</name>
</gene>
<feature type="region of interest" description="Disordered" evidence="1">
    <location>
        <begin position="107"/>
        <end position="152"/>
    </location>
</feature>
<feature type="region of interest" description="Disordered" evidence="1">
    <location>
        <begin position="1"/>
        <end position="63"/>
    </location>
</feature>
<dbReference type="EMBL" id="JANBTW010000004">
    <property type="protein sequence ID" value="KAJ2680642.1"/>
    <property type="molecule type" value="Genomic_DNA"/>
</dbReference>
<reference evidence="2" key="1">
    <citation type="submission" date="2022-07" db="EMBL/GenBank/DDBJ databases">
        <title>Phylogenomic reconstructions and comparative analyses of Kickxellomycotina fungi.</title>
        <authorList>
            <person name="Reynolds N.K."/>
            <person name="Stajich J.E."/>
            <person name="Barry K."/>
            <person name="Grigoriev I.V."/>
            <person name="Crous P."/>
            <person name="Smith M.E."/>
        </authorList>
    </citation>
    <scope>NUCLEOTIDE SEQUENCE</scope>
    <source>
        <strain evidence="2">NRRL 3115</strain>
    </source>
</reference>
<dbReference type="Proteomes" id="UP001151518">
    <property type="component" value="Unassembled WGS sequence"/>
</dbReference>
<dbReference type="OrthoDB" id="5586381at2759"/>
<organism evidence="2 3">
    <name type="scientific">Coemansia spiralis</name>
    <dbReference type="NCBI Taxonomy" id="417178"/>
    <lineage>
        <taxon>Eukaryota</taxon>
        <taxon>Fungi</taxon>
        <taxon>Fungi incertae sedis</taxon>
        <taxon>Zoopagomycota</taxon>
        <taxon>Kickxellomycotina</taxon>
        <taxon>Kickxellomycetes</taxon>
        <taxon>Kickxellales</taxon>
        <taxon>Kickxellaceae</taxon>
        <taxon>Coemansia</taxon>
    </lineage>
</organism>
<accession>A0A9W8G809</accession>
<sequence>MPRPLRKKPNKENVRRSPRNQDTAEQAKPPRSPRNQETMEHAKSPRYGRRKSTRRLSSAPLVFDGLIDGLSPIKKSTVPEEEDIAHSASDSEVFDLDSFLLLPRKSKSKVATTVDRSDGAKNRTKRTRGAITKSRSSRPTKKAKVVEPKVDESRAKRHFDDIDDFQLVEEQV</sequence>
<comment type="caution">
    <text evidence="2">The sequence shown here is derived from an EMBL/GenBank/DDBJ whole genome shotgun (WGS) entry which is preliminary data.</text>
</comment>
<proteinExistence type="predicted"/>
<evidence type="ECO:0000313" key="2">
    <source>
        <dbReference type="EMBL" id="KAJ2680642.1"/>
    </source>
</evidence>
<evidence type="ECO:0000313" key="3">
    <source>
        <dbReference type="Proteomes" id="UP001151518"/>
    </source>
</evidence>
<protein>
    <submittedName>
        <fullName evidence="2">Uncharacterized protein</fullName>
    </submittedName>
</protein>
<evidence type="ECO:0000256" key="1">
    <source>
        <dbReference type="SAM" id="MobiDB-lite"/>
    </source>
</evidence>
<dbReference type="AlphaFoldDB" id="A0A9W8G809"/>